<evidence type="ECO:0000313" key="1">
    <source>
        <dbReference type="EMBL" id="WPL16814.1"/>
    </source>
</evidence>
<organism evidence="1 2">
    <name type="scientific">Thiorhodovibrio winogradskyi</name>
    <dbReference type="NCBI Taxonomy" id="77007"/>
    <lineage>
        <taxon>Bacteria</taxon>
        <taxon>Pseudomonadati</taxon>
        <taxon>Pseudomonadota</taxon>
        <taxon>Gammaproteobacteria</taxon>
        <taxon>Chromatiales</taxon>
        <taxon>Chromatiaceae</taxon>
        <taxon>Thiorhodovibrio</taxon>
    </lineage>
</organism>
<keyword evidence="2" id="KW-1185">Reference proteome</keyword>
<proteinExistence type="predicted"/>
<gene>
    <name evidence="1" type="ORF">Thiowin_01788</name>
</gene>
<reference evidence="1 2" key="1">
    <citation type="journal article" date="2023" name="Microorganisms">
        <title>Thiorhodovibrio frisius and Trv. litoralis spp. nov., Two Novel Members from a Clade of Fastidious Purple Sulfur Bacteria That Exhibit Unique Red-Shifted Light-Harvesting Capabilities.</title>
        <authorList>
            <person name="Methner A."/>
            <person name="Kuzyk S.B."/>
            <person name="Petersen J."/>
            <person name="Bauer S."/>
            <person name="Brinkmann H."/>
            <person name="Sichau K."/>
            <person name="Wanner G."/>
            <person name="Wolf J."/>
            <person name="Neumann-Schaal M."/>
            <person name="Henke P."/>
            <person name="Tank M."/>
            <person name="Sproer C."/>
            <person name="Bunk B."/>
            <person name="Overmann J."/>
        </authorList>
    </citation>
    <scope>NUCLEOTIDE SEQUENCE [LARGE SCALE GENOMIC DNA]</scope>
    <source>
        <strain evidence="1 2">DSM 6702</strain>
    </source>
</reference>
<dbReference type="Proteomes" id="UP001432180">
    <property type="component" value="Chromosome"/>
</dbReference>
<protein>
    <submittedName>
        <fullName evidence="1">Uncharacterized protein</fullName>
    </submittedName>
</protein>
<accession>A0ABZ0S945</accession>
<evidence type="ECO:0000313" key="2">
    <source>
        <dbReference type="Proteomes" id="UP001432180"/>
    </source>
</evidence>
<sequence>MPCRRYDITLSADFATLRGFTQQDLETRFAAYLAGVDRDAPRALTARNIAPHPARVCSSWGSFSATGRAT</sequence>
<dbReference type="EMBL" id="CP121472">
    <property type="protein sequence ID" value="WPL16814.1"/>
    <property type="molecule type" value="Genomic_DNA"/>
</dbReference>
<name>A0ABZ0S945_9GAMM</name>